<dbReference type="Proteomes" id="UP000001137">
    <property type="component" value="Chromosome"/>
</dbReference>
<dbReference type="OrthoDB" id="26039at2157"/>
<accession>A8MDN1</accession>
<dbReference type="HOGENOM" id="CLU_116130_0_0_2"/>
<feature type="domain" description="HTH arsR-type" evidence="1">
    <location>
        <begin position="41"/>
        <end position="79"/>
    </location>
</feature>
<reference evidence="2 3" key="1">
    <citation type="submission" date="2007-10" db="EMBL/GenBank/DDBJ databases">
        <title>Complete sequence of Caldivirga maquilingensis IC-167.</title>
        <authorList>
            <consortium name="US DOE Joint Genome Institute"/>
            <person name="Copeland A."/>
            <person name="Lucas S."/>
            <person name="Lapidus A."/>
            <person name="Barry K."/>
            <person name="Glavina del Rio T."/>
            <person name="Dalin E."/>
            <person name="Tice H."/>
            <person name="Pitluck S."/>
            <person name="Saunders E."/>
            <person name="Brettin T."/>
            <person name="Bruce D."/>
            <person name="Detter J.C."/>
            <person name="Han C."/>
            <person name="Schmutz J."/>
            <person name="Larimer F."/>
            <person name="Land M."/>
            <person name="Hauser L."/>
            <person name="Kyrpides N."/>
            <person name="Ivanova N."/>
            <person name="Biddle J.F."/>
            <person name="Zhang Z."/>
            <person name="Fitz-Gibbon S.T."/>
            <person name="Lowe T.M."/>
            <person name="Saltikov C."/>
            <person name="House C.H."/>
            <person name="Richardson P."/>
        </authorList>
    </citation>
    <scope>NUCLEOTIDE SEQUENCE [LARGE SCALE GENOMIC DNA]</scope>
    <source>
        <strain evidence="3">ATCC 700844 / DSM 13496 / JCM 10307 / IC-167</strain>
    </source>
</reference>
<protein>
    <submittedName>
        <fullName evidence="2">Regulatory protein ArsR</fullName>
    </submittedName>
</protein>
<dbReference type="InterPro" id="IPR036390">
    <property type="entry name" value="WH_DNA-bd_sf"/>
</dbReference>
<dbReference type="KEGG" id="cma:Cmaq_1058"/>
<gene>
    <name evidence="2" type="ordered locus">Cmaq_1058</name>
</gene>
<dbReference type="GeneID" id="5710096"/>
<dbReference type="InterPro" id="IPR001845">
    <property type="entry name" value="HTH_ArsR_DNA-bd_dom"/>
</dbReference>
<dbReference type="STRING" id="397948.Cmaq_1058"/>
<keyword evidence="3" id="KW-1185">Reference proteome</keyword>
<dbReference type="EMBL" id="CP000852">
    <property type="protein sequence ID" value="ABW01887.1"/>
    <property type="molecule type" value="Genomic_DNA"/>
</dbReference>
<dbReference type="SUPFAM" id="SSF46785">
    <property type="entry name" value="Winged helix' DNA-binding domain"/>
    <property type="match status" value="1"/>
</dbReference>
<dbReference type="InterPro" id="IPR036388">
    <property type="entry name" value="WH-like_DNA-bd_sf"/>
</dbReference>
<sequence length="199" mass="22098">MAEFKPDIIVLPGRLETSIEEGSYVIMSERNFNAIFNDINLTIVSSIAKGAHRFNEILKATSVPRGQLSRHLRALIKSGWLSKSNGEYGFSASVYVVSNVEEVNETIMIKLMPNKGAFLDPVHGLVIFRDSTGDYCSTCPLRSLCTRNVKDIANKYGIKLHSPEPAEAYMEIFRNLILINLAKRLRIGSINLRIPGNGG</sequence>
<evidence type="ECO:0000313" key="2">
    <source>
        <dbReference type="EMBL" id="ABW01887.1"/>
    </source>
</evidence>
<evidence type="ECO:0000313" key="3">
    <source>
        <dbReference type="Proteomes" id="UP000001137"/>
    </source>
</evidence>
<dbReference type="eggNOG" id="arCOG06017">
    <property type="taxonomic scope" value="Archaea"/>
</dbReference>
<proteinExistence type="predicted"/>
<dbReference type="Gene3D" id="1.10.10.10">
    <property type="entry name" value="Winged helix-like DNA-binding domain superfamily/Winged helix DNA-binding domain"/>
    <property type="match status" value="1"/>
</dbReference>
<evidence type="ECO:0000259" key="1">
    <source>
        <dbReference type="Pfam" id="PF01022"/>
    </source>
</evidence>
<dbReference type="RefSeq" id="WP_012186106.1">
    <property type="nucleotide sequence ID" value="NC_009954.1"/>
</dbReference>
<dbReference type="AlphaFoldDB" id="A8MDN1"/>
<dbReference type="GO" id="GO:0003700">
    <property type="term" value="F:DNA-binding transcription factor activity"/>
    <property type="evidence" value="ECO:0007669"/>
    <property type="project" value="InterPro"/>
</dbReference>
<organism evidence="2 3">
    <name type="scientific">Caldivirga maquilingensis (strain ATCC 700844 / DSM 13496 / JCM 10307 / IC-167)</name>
    <dbReference type="NCBI Taxonomy" id="397948"/>
    <lineage>
        <taxon>Archaea</taxon>
        <taxon>Thermoproteota</taxon>
        <taxon>Thermoprotei</taxon>
        <taxon>Thermoproteales</taxon>
        <taxon>Thermoproteaceae</taxon>
        <taxon>Caldivirga</taxon>
    </lineage>
</organism>
<name>A8MDN1_CALMQ</name>
<dbReference type="Pfam" id="PF01022">
    <property type="entry name" value="HTH_5"/>
    <property type="match status" value="1"/>
</dbReference>